<dbReference type="EMBL" id="OMOD01000002">
    <property type="protein sequence ID" value="SPF31666.1"/>
    <property type="molecule type" value="Genomic_DNA"/>
</dbReference>
<evidence type="ECO:0000313" key="2">
    <source>
        <dbReference type="EMBL" id="SPF31666.1"/>
    </source>
</evidence>
<dbReference type="Proteomes" id="UP000238701">
    <property type="component" value="Unassembled WGS sequence"/>
</dbReference>
<reference evidence="3" key="1">
    <citation type="submission" date="2018-02" db="EMBL/GenBank/DDBJ databases">
        <authorList>
            <person name="Hausmann B."/>
        </authorList>
    </citation>
    <scope>NUCLEOTIDE SEQUENCE [LARGE SCALE GENOMIC DNA]</scope>
    <source>
        <strain evidence="3">Peat soil MAG SbA1</strain>
    </source>
</reference>
<proteinExistence type="predicted"/>
<evidence type="ECO:0000313" key="3">
    <source>
        <dbReference type="Proteomes" id="UP000238701"/>
    </source>
</evidence>
<name>A0A2U3JW74_9BACT</name>
<keyword evidence="1" id="KW-0472">Membrane</keyword>
<gene>
    <name evidence="2" type="ORF">SBA1_100101</name>
</gene>
<protein>
    <submittedName>
        <fullName evidence="2">Uncharacterized protein</fullName>
    </submittedName>
</protein>
<feature type="transmembrane region" description="Helical" evidence="1">
    <location>
        <begin position="171"/>
        <end position="191"/>
    </location>
</feature>
<keyword evidence="1" id="KW-1133">Transmembrane helix</keyword>
<feature type="transmembrane region" description="Helical" evidence="1">
    <location>
        <begin position="29"/>
        <end position="57"/>
    </location>
</feature>
<feature type="transmembrane region" description="Helical" evidence="1">
    <location>
        <begin position="91"/>
        <end position="111"/>
    </location>
</feature>
<organism evidence="2 3">
    <name type="scientific">Candidatus Sulfotelmatobacter kueseliae</name>
    <dbReference type="NCBI Taxonomy" id="2042962"/>
    <lineage>
        <taxon>Bacteria</taxon>
        <taxon>Pseudomonadati</taxon>
        <taxon>Acidobacteriota</taxon>
        <taxon>Terriglobia</taxon>
        <taxon>Terriglobales</taxon>
        <taxon>Candidatus Korobacteraceae</taxon>
        <taxon>Candidatus Sulfotelmatobacter</taxon>
    </lineage>
</organism>
<keyword evidence="1" id="KW-0812">Transmembrane</keyword>
<feature type="transmembrane region" description="Helical" evidence="1">
    <location>
        <begin position="123"/>
        <end position="150"/>
    </location>
</feature>
<accession>A0A2U3JW74</accession>
<sequence>MRSVVPTLRKPRSVGQPNQVASGTAWICYAARIVCHLFVGFTGLVLGPVIFVTIFLARSSGRKDVAYNLDPQGVPGAFDPLLAKYIRAAEFIIGIATGSIVLLVGSSALRIEGGSISGHGGHLPWFFASPLLLLGWSVMFGAAFIVWEIFSYEEYQHGNPHTKRIYSISEALGFTSLSCFCLGYMFLIFLVTRP</sequence>
<evidence type="ECO:0000256" key="1">
    <source>
        <dbReference type="SAM" id="Phobius"/>
    </source>
</evidence>
<dbReference type="AlphaFoldDB" id="A0A2U3JW74"/>